<comment type="caution">
    <text evidence="1">The sequence shown here is derived from an EMBL/GenBank/DDBJ whole genome shotgun (WGS) entry which is preliminary data.</text>
</comment>
<keyword evidence="2" id="KW-1185">Reference proteome</keyword>
<dbReference type="AlphaFoldDB" id="A0A8K0X8D4"/>
<organism evidence="1 2">
    <name type="scientific">Plectosphaerella cucumerina</name>
    <dbReference type="NCBI Taxonomy" id="40658"/>
    <lineage>
        <taxon>Eukaryota</taxon>
        <taxon>Fungi</taxon>
        <taxon>Dikarya</taxon>
        <taxon>Ascomycota</taxon>
        <taxon>Pezizomycotina</taxon>
        <taxon>Sordariomycetes</taxon>
        <taxon>Hypocreomycetidae</taxon>
        <taxon>Glomerellales</taxon>
        <taxon>Plectosphaerellaceae</taxon>
        <taxon>Plectosphaerella</taxon>
    </lineage>
</organism>
<proteinExistence type="predicted"/>
<evidence type="ECO:0000313" key="1">
    <source>
        <dbReference type="EMBL" id="KAH7375244.1"/>
    </source>
</evidence>
<name>A0A8K0X8D4_9PEZI</name>
<accession>A0A8K0X8D4</accession>
<sequence>MTAIFRFIFRTLPHFDMIDRLVELQAFSQGAMFIFSYTQGSEGATTHGTTTLPLRAPTHGRPACCLHLHSSTLTRKPFFRIYSHHAPLRRGRSYSLSRKGGWRHAAKETCQRIARGRGSRWQAQCSENSLRGCSNEGSGPASRGHMPCLTEALVRVVELCAERGCRRKRADRAAPAAARSSIVDIGYPGFFLPLLSPSFFHGPCHDELDLYNVSPLPRPRLEG</sequence>
<gene>
    <name evidence="1" type="ORF">B0T11DRAFT_7379</name>
</gene>
<evidence type="ECO:0000313" key="2">
    <source>
        <dbReference type="Proteomes" id="UP000813385"/>
    </source>
</evidence>
<dbReference type="Proteomes" id="UP000813385">
    <property type="component" value="Unassembled WGS sequence"/>
</dbReference>
<dbReference type="EMBL" id="JAGPXD010000001">
    <property type="protein sequence ID" value="KAH7375244.1"/>
    <property type="molecule type" value="Genomic_DNA"/>
</dbReference>
<reference evidence="1" key="1">
    <citation type="journal article" date="2021" name="Nat. Commun.">
        <title>Genetic determinants of endophytism in the Arabidopsis root mycobiome.</title>
        <authorList>
            <person name="Mesny F."/>
            <person name="Miyauchi S."/>
            <person name="Thiergart T."/>
            <person name="Pickel B."/>
            <person name="Atanasova L."/>
            <person name="Karlsson M."/>
            <person name="Huettel B."/>
            <person name="Barry K.W."/>
            <person name="Haridas S."/>
            <person name="Chen C."/>
            <person name="Bauer D."/>
            <person name="Andreopoulos W."/>
            <person name="Pangilinan J."/>
            <person name="LaButti K."/>
            <person name="Riley R."/>
            <person name="Lipzen A."/>
            <person name="Clum A."/>
            <person name="Drula E."/>
            <person name="Henrissat B."/>
            <person name="Kohler A."/>
            <person name="Grigoriev I.V."/>
            <person name="Martin F.M."/>
            <person name="Hacquard S."/>
        </authorList>
    </citation>
    <scope>NUCLEOTIDE SEQUENCE</scope>
    <source>
        <strain evidence="1">MPI-CAGE-AT-0016</strain>
    </source>
</reference>
<protein>
    <submittedName>
        <fullName evidence="1">Uncharacterized protein</fullName>
    </submittedName>
</protein>